<accession>A0A3S0PR32</accession>
<comment type="caution">
    <text evidence="2">The sequence shown here is derived from an EMBL/GenBank/DDBJ whole genome shotgun (WGS) entry which is preliminary data.</text>
</comment>
<keyword evidence="1" id="KW-0472">Membrane</keyword>
<feature type="transmembrane region" description="Helical" evidence="1">
    <location>
        <begin position="330"/>
        <end position="351"/>
    </location>
</feature>
<dbReference type="EMBL" id="RYYR01000005">
    <property type="protein sequence ID" value="RUL55095.1"/>
    <property type="molecule type" value="Genomic_DNA"/>
</dbReference>
<sequence>MYCIHCSEHHPKQFVYCPNSAQKIYEPTNKKFTYNMNDFCLSCGVKNDRSYAFCTYCGTQHLTKTEKKIGINKLLETTIPEIKLSTVNKREIKAKSEKSLQFLKRNKLLFVPILVTFLLLILSTFVIKSSLSTFVEENLNTQDEELLLIAALVNADILENLLYEELDVRVDIPNMTSIPTMISLYHNAKVNFNMSFGEDGYSEETSGELNNLFSGLLFIPILSLAIGGIVYGRMARHYNWGLYKGILYSVGAYTLVLTIVSLFARKSYKETFEAFFAEATLGFKISASIIDMLFTSLLLSTIVFGFFAIVSYYGKSVAQQLYKERKEIQYAVFAIAITLIGGCVHYVSSLAKVKDLTSDIPSSLDGLLAIYVSIITWFLAMFGKMNMTATSEFSELQSETYRWFFGNNDENILLSFMEGESITMLPPIVLTLLLIALVGASGYTLFNIHQLKLKETAIFASIFTVLQCFIIFLISVNLSLDLGGDLVKLSWNFSIISAVLLTYILSFASFYSGGFVRKQLTK</sequence>
<proteinExistence type="predicted"/>
<feature type="transmembrane region" description="Helical" evidence="1">
    <location>
        <begin position="285"/>
        <end position="310"/>
    </location>
</feature>
<evidence type="ECO:0000313" key="3">
    <source>
        <dbReference type="Proteomes" id="UP000287910"/>
    </source>
</evidence>
<keyword evidence="1" id="KW-1133">Transmembrane helix</keyword>
<feature type="transmembrane region" description="Helical" evidence="1">
    <location>
        <begin position="212"/>
        <end position="234"/>
    </location>
</feature>
<keyword evidence="3" id="KW-1185">Reference proteome</keyword>
<feature type="transmembrane region" description="Helical" evidence="1">
    <location>
        <begin position="363"/>
        <end position="383"/>
    </location>
</feature>
<evidence type="ECO:0000256" key="1">
    <source>
        <dbReference type="SAM" id="Phobius"/>
    </source>
</evidence>
<feature type="transmembrane region" description="Helical" evidence="1">
    <location>
        <begin position="491"/>
        <end position="516"/>
    </location>
</feature>
<dbReference type="AlphaFoldDB" id="A0A3S0PR32"/>
<feature type="transmembrane region" description="Helical" evidence="1">
    <location>
        <begin position="458"/>
        <end position="479"/>
    </location>
</feature>
<dbReference type="RefSeq" id="WP_126657945.1">
    <property type="nucleotide sequence ID" value="NZ_RYYR01000005.1"/>
</dbReference>
<name>A0A3S0PR32_9BACI</name>
<reference evidence="2 3" key="1">
    <citation type="submission" date="2018-12" db="EMBL/GenBank/DDBJ databases">
        <title>Lysinibacillus antri sp. nov., isolated from a cave soil.</title>
        <authorList>
            <person name="Narsing Rao M.P."/>
            <person name="Zhang H."/>
            <person name="Dong Z.-Y."/>
            <person name="Niu X.-K."/>
            <person name="Zhang K."/>
            <person name="Fang B.-Z."/>
            <person name="Kang Y.-Q."/>
            <person name="Xiao M."/>
            <person name="Li W.-J."/>
        </authorList>
    </citation>
    <scope>NUCLEOTIDE SEQUENCE [LARGE SCALE GENOMIC DNA]</scope>
    <source>
        <strain evidence="2 3">SYSU K30002</strain>
    </source>
</reference>
<gene>
    <name evidence="2" type="ORF">EK386_05045</name>
</gene>
<keyword evidence="1" id="KW-0812">Transmembrane</keyword>
<feature type="transmembrane region" description="Helical" evidence="1">
    <location>
        <begin position="108"/>
        <end position="126"/>
    </location>
</feature>
<feature type="transmembrane region" description="Helical" evidence="1">
    <location>
        <begin position="246"/>
        <end position="264"/>
    </location>
</feature>
<feature type="transmembrane region" description="Helical" evidence="1">
    <location>
        <begin position="424"/>
        <end position="446"/>
    </location>
</feature>
<evidence type="ECO:0000313" key="2">
    <source>
        <dbReference type="EMBL" id="RUL55095.1"/>
    </source>
</evidence>
<organism evidence="2 3">
    <name type="scientific">Lysinibacillus antri</name>
    <dbReference type="NCBI Taxonomy" id="2498145"/>
    <lineage>
        <taxon>Bacteria</taxon>
        <taxon>Bacillati</taxon>
        <taxon>Bacillota</taxon>
        <taxon>Bacilli</taxon>
        <taxon>Bacillales</taxon>
        <taxon>Bacillaceae</taxon>
        <taxon>Lysinibacillus</taxon>
    </lineage>
</organism>
<protein>
    <submittedName>
        <fullName evidence="2">Zinc ribbon domain-containing protein</fullName>
    </submittedName>
</protein>
<dbReference type="Proteomes" id="UP000287910">
    <property type="component" value="Unassembled WGS sequence"/>
</dbReference>